<keyword evidence="12" id="KW-1185">Reference proteome</keyword>
<keyword evidence="6" id="KW-0809">Transit peptide</keyword>
<keyword evidence="7 10" id="KW-1133">Transmembrane helix</keyword>
<dbReference type="AlphaFoldDB" id="A0A9Q1I0L0"/>
<comment type="pathway">
    <text evidence="2">Energy metabolism; oxidative phosphorylation.</text>
</comment>
<evidence type="ECO:0000256" key="3">
    <source>
        <dbReference type="ARBA" id="ARBA00010117"/>
    </source>
</evidence>
<dbReference type="InterPro" id="IPR003205">
    <property type="entry name" value="Cyt_c_oxidase_su8"/>
</dbReference>
<dbReference type="GO" id="GO:0006123">
    <property type="term" value="P:mitochondrial electron transport, cytochrome c to oxygen"/>
    <property type="evidence" value="ECO:0007669"/>
    <property type="project" value="InterPro"/>
</dbReference>
<dbReference type="PANTHER" id="PTHR16717:SF7">
    <property type="entry name" value="CYTOCHROME C OXIDASE SUBUNIT 8A, MITOCHONDRIAL-LIKE"/>
    <property type="match status" value="1"/>
</dbReference>
<dbReference type="CDD" id="cd00930">
    <property type="entry name" value="Cyt_c_Oxidase_VIII"/>
    <property type="match status" value="1"/>
</dbReference>
<evidence type="ECO:0000256" key="4">
    <source>
        <dbReference type="ARBA" id="ARBA00022692"/>
    </source>
</evidence>
<dbReference type="PANTHER" id="PTHR16717">
    <property type="entry name" value="CYTOCHROME C OXIDASE POLYPEPTIDE VIII"/>
    <property type="match status" value="1"/>
</dbReference>
<dbReference type="GO" id="GO:0005743">
    <property type="term" value="C:mitochondrial inner membrane"/>
    <property type="evidence" value="ECO:0007669"/>
    <property type="project" value="UniProtKB-SubCell"/>
</dbReference>
<evidence type="ECO:0000256" key="1">
    <source>
        <dbReference type="ARBA" id="ARBA00004434"/>
    </source>
</evidence>
<feature type="transmembrane region" description="Helical" evidence="10">
    <location>
        <begin position="89"/>
        <end position="107"/>
    </location>
</feature>
<sequence>MSYVVVLISVGCIANSQKALLRRQAGISSRALPQDESSEQYSSAPGMFAVLSSATWTRSLVPSRTVLLQQRPHIYSGPPKQKIGPGQSFFIMSVFAITVLAPAGWIMHHIPEYRQRPNPPPK</sequence>
<comment type="subcellular location">
    <subcellularLocation>
        <location evidence="1">Mitochondrion inner membrane</location>
        <topology evidence="1">Single-pass membrane protein</topology>
    </subcellularLocation>
</comment>
<evidence type="ECO:0000256" key="6">
    <source>
        <dbReference type="ARBA" id="ARBA00022946"/>
    </source>
</evidence>
<keyword evidence="9 10" id="KW-0472">Membrane</keyword>
<dbReference type="Gene3D" id="4.10.81.10">
    <property type="entry name" value="Cytochrome c oxidase, subunit 8"/>
    <property type="match status" value="1"/>
</dbReference>
<comment type="similarity">
    <text evidence="3">Belongs to the cytochrome c oxidase VIII family.</text>
</comment>
<keyword evidence="5" id="KW-0999">Mitochondrion inner membrane</keyword>
<dbReference type="InterPro" id="IPR036548">
    <property type="entry name" value="Cyt_c_oxidase_su8_sf"/>
</dbReference>
<dbReference type="EMBL" id="JAFJMO010000006">
    <property type="protein sequence ID" value="KAJ8274926.1"/>
    <property type="molecule type" value="Genomic_DNA"/>
</dbReference>
<keyword evidence="8" id="KW-0496">Mitochondrion</keyword>
<evidence type="ECO:0000256" key="7">
    <source>
        <dbReference type="ARBA" id="ARBA00022989"/>
    </source>
</evidence>
<dbReference type="OrthoDB" id="8931496at2759"/>
<evidence type="ECO:0000256" key="2">
    <source>
        <dbReference type="ARBA" id="ARBA00004673"/>
    </source>
</evidence>
<name>A0A9Q1I0L0_CONCO</name>
<evidence type="ECO:0000313" key="12">
    <source>
        <dbReference type="Proteomes" id="UP001152803"/>
    </source>
</evidence>
<organism evidence="11 12">
    <name type="scientific">Conger conger</name>
    <name type="common">Conger eel</name>
    <name type="synonym">Muraena conger</name>
    <dbReference type="NCBI Taxonomy" id="82655"/>
    <lineage>
        <taxon>Eukaryota</taxon>
        <taxon>Metazoa</taxon>
        <taxon>Chordata</taxon>
        <taxon>Craniata</taxon>
        <taxon>Vertebrata</taxon>
        <taxon>Euteleostomi</taxon>
        <taxon>Actinopterygii</taxon>
        <taxon>Neopterygii</taxon>
        <taxon>Teleostei</taxon>
        <taxon>Anguilliformes</taxon>
        <taxon>Congridae</taxon>
        <taxon>Conger</taxon>
    </lineage>
</organism>
<dbReference type="SUPFAM" id="SSF81431">
    <property type="entry name" value="Mitochondrial cytochrome c oxidase subunit VIIIb (aka IX)"/>
    <property type="match status" value="1"/>
</dbReference>
<protein>
    <submittedName>
        <fullName evidence="11">Uncharacterized protein</fullName>
    </submittedName>
</protein>
<dbReference type="Pfam" id="PF02285">
    <property type="entry name" value="COX8"/>
    <property type="match status" value="1"/>
</dbReference>
<keyword evidence="4 10" id="KW-0812">Transmembrane</keyword>
<dbReference type="GO" id="GO:0045277">
    <property type="term" value="C:respiratory chain complex IV"/>
    <property type="evidence" value="ECO:0007669"/>
    <property type="project" value="InterPro"/>
</dbReference>
<comment type="caution">
    <text evidence="11">The sequence shown here is derived from an EMBL/GenBank/DDBJ whole genome shotgun (WGS) entry which is preliminary data.</text>
</comment>
<evidence type="ECO:0000256" key="8">
    <source>
        <dbReference type="ARBA" id="ARBA00023128"/>
    </source>
</evidence>
<accession>A0A9Q1I0L0</accession>
<reference evidence="11" key="1">
    <citation type="journal article" date="2023" name="Science">
        <title>Genome structures resolve the early diversification of teleost fishes.</title>
        <authorList>
            <person name="Parey E."/>
            <person name="Louis A."/>
            <person name="Montfort J."/>
            <person name="Bouchez O."/>
            <person name="Roques C."/>
            <person name="Iampietro C."/>
            <person name="Lluch J."/>
            <person name="Castinel A."/>
            <person name="Donnadieu C."/>
            <person name="Desvignes T."/>
            <person name="Floi Bucao C."/>
            <person name="Jouanno E."/>
            <person name="Wen M."/>
            <person name="Mejri S."/>
            <person name="Dirks R."/>
            <person name="Jansen H."/>
            <person name="Henkel C."/>
            <person name="Chen W.J."/>
            <person name="Zahm M."/>
            <person name="Cabau C."/>
            <person name="Klopp C."/>
            <person name="Thompson A.W."/>
            <person name="Robinson-Rechavi M."/>
            <person name="Braasch I."/>
            <person name="Lecointre G."/>
            <person name="Bobe J."/>
            <person name="Postlethwait J.H."/>
            <person name="Berthelot C."/>
            <person name="Roest Crollius H."/>
            <person name="Guiguen Y."/>
        </authorList>
    </citation>
    <scope>NUCLEOTIDE SEQUENCE</scope>
    <source>
        <strain evidence="11">Concon-B</strain>
    </source>
</reference>
<proteinExistence type="inferred from homology"/>
<gene>
    <name evidence="11" type="ORF">COCON_G00095510</name>
</gene>
<evidence type="ECO:0000256" key="10">
    <source>
        <dbReference type="SAM" id="Phobius"/>
    </source>
</evidence>
<evidence type="ECO:0000313" key="11">
    <source>
        <dbReference type="EMBL" id="KAJ8274926.1"/>
    </source>
</evidence>
<evidence type="ECO:0000256" key="9">
    <source>
        <dbReference type="ARBA" id="ARBA00023136"/>
    </source>
</evidence>
<dbReference type="Proteomes" id="UP001152803">
    <property type="component" value="Unassembled WGS sequence"/>
</dbReference>
<evidence type="ECO:0000256" key="5">
    <source>
        <dbReference type="ARBA" id="ARBA00022792"/>
    </source>
</evidence>